<organism evidence="2 3">
    <name type="scientific">Rhizophagus clarus</name>
    <dbReference type="NCBI Taxonomy" id="94130"/>
    <lineage>
        <taxon>Eukaryota</taxon>
        <taxon>Fungi</taxon>
        <taxon>Fungi incertae sedis</taxon>
        <taxon>Mucoromycota</taxon>
        <taxon>Glomeromycotina</taxon>
        <taxon>Glomeromycetes</taxon>
        <taxon>Glomerales</taxon>
        <taxon>Glomeraceae</taxon>
        <taxon>Rhizophagus</taxon>
    </lineage>
</organism>
<name>A0A2Z6SPN9_9GLOM</name>
<comment type="caution">
    <text evidence="2">The sequence shown here is derived from an EMBL/GenBank/DDBJ whole genome shotgun (WGS) entry which is preliminary data.</text>
</comment>
<evidence type="ECO:0000313" key="2">
    <source>
        <dbReference type="EMBL" id="GBC09807.1"/>
    </source>
</evidence>
<feature type="region of interest" description="Disordered" evidence="1">
    <location>
        <begin position="1"/>
        <end position="96"/>
    </location>
</feature>
<reference evidence="2 3" key="1">
    <citation type="submission" date="2017-11" db="EMBL/GenBank/DDBJ databases">
        <title>The genome of Rhizophagus clarus HR1 reveals common genetic basis of auxotrophy among arbuscular mycorrhizal fungi.</title>
        <authorList>
            <person name="Kobayashi Y."/>
        </authorList>
    </citation>
    <scope>NUCLEOTIDE SEQUENCE [LARGE SCALE GENOMIC DNA]</scope>
    <source>
        <strain evidence="2 3">HR1</strain>
    </source>
</reference>
<accession>A0A2Z6SPN9</accession>
<proteinExistence type="predicted"/>
<sequence length="333" mass="38775">MPKKRKYSTRANKNKQSQESNNEYNNEQEGPRKIVKRKDTSQAKEPAKESDTISSQAKETAKKSDTSNQGSDSDQEEMEVVAESSQTTPLAEDNNRRIKEYISKQLKTYGRQLKQTGDEMLVPEINRENIWRSWLTMLAVEHGRSSSTTTAEEILEINVQPLKSKKSCKDILIKQGRQIQALYELHKETLEKVRWIQNQIKLQNEKKKIDPSEKVINLELENWLNQHHPDYLRKVGYREWTNTFSGRHHSMLMQKMKNMKKIHIAAVKNAIFKEFSLQSISGNKQKSLQNIISWKNLPQVKECYNKLYDNNDNVIENITKLAFSAISDTNESF</sequence>
<feature type="compositionally biased region" description="Basic and acidic residues" evidence="1">
    <location>
        <begin position="29"/>
        <end position="51"/>
    </location>
</feature>
<protein>
    <submittedName>
        <fullName evidence="2">Uncharacterized protein</fullName>
    </submittedName>
</protein>
<gene>
    <name evidence="2" type="ORF">RclHR1_09120004</name>
</gene>
<dbReference type="Proteomes" id="UP000247702">
    <property type="component" value="Unassembled WGS sequence"/>
</dbReference>
<dbReference type="EMBL" id="BEXD01004329">
    <property type="protein sequence ID" value="GBC09807.1"/>
    <property type="molecule type" value="Genomic_DNA"/>
</dbReference>
<evidence type="ECO:0000256" key="1">
    <source>
        <dbReference type="SAM" id="MobiDB-lite"/>
    </source>
</evidence>
<feature type="compositionally biased region" description="Low complexity" evidence="1">
    <location>
        <begin position="17"/>
        <end position="28"/>
    </location>
</feature>
<dbReference type="STRING" id="94130.A0A2Z6SPN9"/>
<evidence type="ECO:0000313" key="3">
    <source>
        <dbReference type="Proteomes" id="UP000247702"/>
    </source>
</evidence>
<dbReference type="AlphaFoldDB" id="A0A2Z6SPN9"/>
<keyword evidence="3" id="KW-1185">Reference proteome</keyword>